<dbReference type="AlphaFoldDB" id="A0AAW9SNJ5"/>
<dbReference type="Pfam" id="PF04610">
    <property type="entry name" value="TrbL"/>
    <property type="match status" value="1"/>
</dbReference>
<comment type="caution">
    <text evidence="8">The sequence shown here is derived from an EMBL/GenBank/DDBJ whole genome shotgun (WGS) entry which is preliminary data.</text>
</comment>
<organism evidence="8 9">
    <name type="scientific">Ponticoccus litoralis</name>
    <dbReference type="NCBI Taxonomy" id="422297"/>
    <lineage>
        <taxon>Bacteria</taxon>
        <taxon>Pseudomonadati</taxon>
        <taxon>Pseudomonadota</taxon>
        <taxon>Alphaproteobacteria</taxon>
        <taxon>Rhodobacterales</taxon>
        <taxon>Roseobacteraceae</taxon>
        <taxon>Ponticoccus</taxon>
    </lineage>
</organism>
<proteinExistence type="inferred from homology"/>
<comment type="subcellular location">
    <subcellularLocation>
        <location evidence="1">Membrane</location>
        <topology evidence="1">Multi-pass membrane protein</topology>
    </subcellularLocation>
</comment>
<reference evidence="8 9" key="1">
    <citation type="submission" date="2024-05" db="EMBL/GenBank/DDBJ databases">
        <title>Genome sequence of Ponticoccus litoralis KCCM 90028.</title>
        <authorList>
            <person name="Kim J.M."/>
            <person name="Lee J.K."/>
            <person name="Choi B.J."/>
            <person name="Bayburt H."/>
            <person name="Baek J.H."/>
            <person name="Jeon C.O."/>
        </authorList>
    </citation>
    <scope>NUCLEOTIDE SEQUENCE [LARGE SCALE GENOMIC DNA]</scope>
    <source>
        <strain evidence="8 9">KCCM 90028</strain>
    </source>
</reference>
<evidence type="ECO:0000313" key="8">
    <source>
        <dbReference type="EMBL" id="MEN9063110.1"/>
    </source>
</evidence>
<evidence type="ECO:0000256" key="5">
    <source>
        <dbReference type="ARBA" id="ARBA00023136"/>
    </source>
</evidence>
<evidence type="ECO:0000256" key="2">
    <source>
        <dbReference type="ARBA" id="ARBA00007802"/>
    </source>
</evidence>
<gene>
    <name evidence="8" type="ORF">ABFB10_21125</name>
</gene>
<evidence type="ECO:0000256" key="3">
    <source>
        <dbReference type="ARBA" id="ARBA00022692"/>
    </source>
</evidence>
<dbReference type="Proteomes" id="UP001428774">
    <property type="component" value="Unassembled WGS sequence"/>
</dbReference>
<keyword evidence="3 7" id="KW-0812">Transmembrane</keyword>
<evidence type="ECO:0000256" key="1">
    <source>
        <dbReference type="ARBA" id="ARBA00004141"/>
    </source>
</evidence>
<dbReference type="InterPro" id="IPR007688">
    <property type="entry name" value="Conjugal_tfr_TrbL/VirB6"/>
</dbReference>
<evidence type="ECO:0000313" key="9">
    <source>
        <dbReference type="Proteomes" id="UP001428774"/>
    </source>
</evidence>
<protein>
    <submittedName>
        <fullName evidence="8">Type IV secretion system protein</fullName>
    </submittedName>
</protein>
<evidence type="ECO:0000256" key="6">
    <source>
        <dbReference type="SAM" id="MobiDB-lite"/>
    </source>
</evidence>
<feature type="transmembrane region" description="Helical" evidence="7">
    <location>
        <begin position="23"/>
        <end position="49"/>
    </location>
</feature>
<evidence type="ECO:0000256" key="7">
    <source>
        <dbReference type="SAM" id="Phobius"/>
    </source>
</evidence>
<accession>A0AAW9SNJ5</accession>
<keyword evidence="9" id="KW-1185">Reference proteome</keyword>
<feature type="transmembrane region" description="Helical" evidence="7">
    <location>
        <begin position="61"/>
        <end position="79"/>
    </location>
</feature>
<dbReference type="GO" id="GO:0016020">
    <property type="term" value="C:membrane"/>
    <property type="evidence" value="ECO:0007669"/>
    <property type="project" value="UniProtKB-SubCell"/>
</dbReference>
<dbReference type="EMBL" id="JBDNCH010000004">
    <property type="protein sequence ID" value="MEN9063110.1"/>
    <property type="molecule type" value="Genomic_DNA"/>
</dbReference>
<comment type="similarity">
    <text evidence="2">Belongs to the TrbL/VirB6 family.</text>
</comment>
<evidence type="ECO:0000256" key="4">
    <source>
        <dbReference type="ARBA" id="ARBA00022989"/>
    </source>
</evidence>
<sequence length="366" mass="39658">MGIVNFIVSAADEGLEKVATSQFAAVAEVSGTIVVGAATLAMIVLFINMAWQIRPMDGKELLVLSFKIALINTFAFNWANFNFVSGHIIDGLDELAGRLVGSAIGVDLAGPRYFALRFDLQLDRLAEYGNSATSHMGAVSKAVMGVFFMALLAVIGGAYRRCSRPSKDDDDIPDRYRAHHDPLLDVPGDEGLFPQMGVFAGEFCTLPGRDGWRLLDGLRPGEPAGRPNRIAGFCQAGGRDASLSGGSHTFACDGRGDPVHRAHDIGQLAGRLGSHNCWRQCPANDAAIPPDAAEPNALERKERCKPEVEFRSGRDPFLSRCNRSPPLNRYRGQDATHDGPRGTSEWRDAQTVIGRWPTISSTRIHS</sequence>
<name>A0AAW9SNJ5_9RHOB</name>
<feature type="region of interest" description="Disordered" evidence="6">
    <location>
        <begin position="321"/>
        <end position="345"/>
    </location>
</feature>
<keyword evidence="5 7" id="KW-0472">Membrane</keyword>
<feature type="compositionally biased region" description="Basic and acidic residues" evidence="6">
    <location>
        <begin position="331"/>
        <end position="345"/>
    </location>
</feature>
<dbReference type="GO" id="GO:0030255">
    <property type="term" value="P:protein secretion by the type IV secretion system"/>
    <property type="evidence" value="ECO:0007669"/>
    <property type="project" value="InterPro"/>
</dbReference>
<feature type="transmembrane region" description="Helical" evidence="7">
    <location>
        <begin position="138"/>
        <end position="159"/>
    </location>
</feature>
<keyword evidence="4 7" id="KW-1133">Transmembrane helix</keyword>